<dbReference type="InterPro" id="IPR009081">
    <property type="entry name" value="PP-bd_ACP"/>
</dbReference>
<dbReference type="RefSeq" id="WP_118263188.1">
    <property type="nucleotide sequence ID" value="NZ_CABHNE010000065.1"/>
</dbReference>
<name>A0A414SBT6_MEDGN</name>
<reference evidence="2 3" key="1">
    <citation type="submission" date="2018-08" db="EMBL/GenBank/DDBJ databases">
        <title>A genome reference for cultivated species of the human gut microbiota.</title>
        <authorList>
            <person name="Zou Y."/>
            <person name="Xue W."/>
            <person name="Luo G."/>
        </authorList>
    </citation>
    <scope>NUCLEOTIDE SEQUENCE [LARGE SCALE GENOMIC DNA]</scope>
    <source>
        <strain evidence="2 3">AM22-7AC</strain>
    </source>
</reference>
<dbReference type="EMBL" id="QRIA01000021">
    <property type="protein sequence ID" value="RHG16552.1"/>
    <property type="molecule type" value="Genomic_DNA"/>
</dbReference>
<proteinExistence type="predicted"/>
<comment type="caution">
    <text evidence="2">The sequence shown here is derived from an EMBL/GenBank/DDBJ whole genome shotgun (WGS) entry which is preliminary data.</text>
</comment>
<dbReference type="PROSITE" id="PS50075">
    <property type="entry name" value="CARRIER"/>
    <property type="match status" value="1"/>
</dbReference>
<evidence type="ECO:0000259" key="1">
    <source>
        <dbReference type="PROSITE" id="PS50075"/>
    </source>
</evidence>
<dbReference type="AlphaFoldDB" id="A0A414SBT6"/>
<evidence type="ECO:0000313" key="2">
    <source>
        <dbReference type="EMBL" id="RHG16552.1"/>
    </source>
</evidence>
<gene>
    <name evidence="2" type="ORF">DW270_13115</name>
</gene>
<protein>
    <recommendedName>
        <fullName evidence="1">Carrier domain-containing protein</fullName>
    </recommendedName>
</protein>
<accession>A0A414SBT6</accession>
<sequence length="85" mass="10212">MDLKERIETIIEGLMRSHDESDDVKEIENETAVEYLEYIDSIRFIELITEVENIFDIEIQNDDLVQENIKHFDTFVNMIEKYVNK</sequence>
<dbReference type="Proteomes" id="UP000285697">
    <property type="component" value="Unassembled WGS sequence"/>
</dbReference>
<organism evidence="2 3">
    <name type="scientific">Mediterraneibacter gnavus</name>
    <name type="common">Ruminococcus gnavus</name>
    <dbReference type="NCBI Taxonomy" id="33038"/>
    <lineage>
        <taxon>Bacteria</taxon>
        <taxon>Bacillati</taxon>
        <taxon>Bacillota</taxon>
        <taxon>Clostridia</taxon>
        <taxon>Lachnospirales</taxon>
        <taxon>Lachnospiraceae</taxon>
        <taxon>Mediterraneibacter</taxon>
    </lineage>
</organism>
<dbReference type="SUPFAM" id="SSF47336">
    <property type="entry name" value="ACP-like"/>
    <property type="match status" value="1"/>
</dbReference>
<feature type="domain" description="Carrier" evidence="1">
    <location>
        <begin position="5"/>
        <end position="83"/>
    </location>
</feature>
<dbReference type="InterPro" id="IPR036736">
    <property type="entry name" value="ACP-like_sf"/>
</dbReference>
<evidence type="ECO:0000313" key="3">
    <source>
        <dbReference type="Proteomes" id="UP000285697"/>
    </source>
</evidence>
<dbReference type="Gene3D" id="1.10.1200.10">
    <property type="entry name" value="ACP-like"/>
    <property type="match status" value="1"/>
</dbReference>